<evidence type="ECO:0000256" key="1">
    <source>
        <dbReference type="SAM" id="MobiDB-lite"/>
    </source>
</evidence>
<comment type="caution">
    <text evidence="2">The sequence shown here is derived from an EMBL/GenBank/DDBJ whole genome shotgun (WGS) entry which is preliminary data.</text>
</comment>
<protein>
    <submittedName>
        <fullName evidence="2">Uncharacterized protein</fullName>
    </submittedName>
</protein>
<evidence type="ECO:0000313" key="2">
    <source>
        <dbReference type="EMBL" id="KAG5494031.1"/>
    </source>
</evidence>
<keyword evidence="3" id="KW-1185">Reference proteome</keyword>
<name>A0A836L0H1_9TRYP</name>
<feature type="compositionally biased region" description="Low complexity" evidence="1">
    <location>
        <begin position="534"/>
        <end position="545"/>
    </location>
</feature>
<organism evidence="2 3">
    <name type="scientific">Porcisia hertigi</name>
    <dbReference type="NCBI Taxonomy" id="2761500"/>
    <lineage>
        <taxon>Eukaryota</taxon>
        <taxon>Discoba</taxon>
        <taxon>Euglenozoa</taxon>
        <taxon>Kinetoplastea</taxon>
        <taxon>Metakinetoplastina</taxon>
        <taxon>Trypanosomatida</taxon>
        <taxon>Trypanosomatidae</taxon>
        <taxon>Leishmaniinae</taxon>
        <taxon>Porcisia</taxon>
    </lineage>
</organism>
<reference evidence="2 3" key="1">
    <citation type="submission" date="2021-02" db="EMBL/GenBank/DDBJ databases">
        <title>Porcisia hertigi Genome sequencing and assembly.</title>
        <authorList>
            <person name="Almutairi H."/>
            <person name="Gatherer D."/>
        </authorList>
    </citation>
    <scope>NUCLEOTIDE SEQUENCE [LARGE SCALE GENOMIC DNA]</scope>
    <source>
        <strain evidence="2 3">C119</strain>
    </source>
</reference>
<feature type="compositionally biased region" description="Polar residues" evidence="1">
    <location>
        <begin position="315"/>
        <end position="326"/>
    </location>
</feature>
<feature type="region of interest" description="Disordered" evidence="1">
    <location>
        <begin position="304"/>
        <end position="326"/>
    </location>
</feature>
<evidence type="ECO:0000313" key="3">
    <source>
        <dbReference type="Proteomes" id="UP000674318"/>
    </source>
</evidence>
<dbReference type="Proteomes" id="UP000674318">
    <property type="component" value="Unassembled WGS sequence"/>
</dbReference>
<dbReference type="EMBL" id="JAFJZO010000034">
    <property type="protein sequence ID" value="KAG5494031.1"/>
    <property type="molecule type" value="Genomic_DNA"/>
</dbReference>
<dbReference type="GeneID" id="94287986"/>
<accession>A0A836L0H1</accession>
<feature type="compositionally biased region" description="Low complexity" evidence="1">
    <location>
        <begin position="243"/>
        <end position="254"/>
    </location>
</feature>
<proteinExistence type="predicted"/>
<feature type="region of interest" description="Disordered" evidence="1">
    <location>
        <begin position="528"/>
        <end position="555"/>
    </location>
</feature>
<dbReference type="RefSeq" id="XP_067754066.1">
    <property type="nucleotide sequence ID" value="XM_067897909.1"/>
</dbReference>
<dbReference type="OrthoDB" id="273542at2759"/>
<dbReference type="KEGG" id="phet:94287986"/>
<feature type="region of interest" description="Disordered" evidence="1">
    <location>
        <begin position="220"/>
        <end position="256"/>
    </location>
</feature>
<dbReference type="AlphaFoldDB" id="A0A836L0H1"/>
<sequence length="615" mass="65475">MYRNASRGASMSGQSGEVAGVNLETIEGLQDAWCRQFETLRDPPPPPLLDSPRSLRACALRGVNPKVTLQKFSLKQHLFCVLGKPHMLRSLPHSTTKGYEALMQSALRSFSEMAVGLGTSQEKLAAFVAFQNQERLRAPQLAALQELRRQLIAEDVLDGMRPQHRPGDDLSTVTSDTVSGVHRDAAGHRGEAHRTAAAELLSTSRVREDLLRDRRHFANHHHEGSAMGAPKASCTSPSHGPLASTSSARATPASKETFDDVCDRGLADFEATPSPSRNLPYTPRDVSLLNSSYFSNRSIQGRISNPSGAPLPTSCPGTPASSWRGVTSTARPANLSANKQHLSLPVVTSLVNTTTDDVPEALDRKANGKVELCSLSKQELSIVSINSSHLELLLGMGESAPTSRPADVLQRSPTAVLVAGREKAHQGSRSNYTLPLFPDFGEGGVSGSAAAAALEGGVNATSPRSTPALTSATSNQSLTPLARRTYTNHATRSSQLVPNMLARSVQLSAEMKVPLSCAGTPVAAASRTEEGCAAEEQQQRAAASSSPPPPKAIPTELTALGASEKTAALSRLPSPPVITQAEQHEGFLYYCANPSHHVNTFYQGVHETPMVTVQL</sequence>
<gene>
    <name evidence="2" type="ORF">JKF63_01864</name>
</gene>